<dbReference type="PANTHER" id="PTHR31756">
    <property type="entry name" value="PYRUVATE, PHOSPHATE DIKINASE REGULATORY PROTEIN 1, CHLOROPLASTIC"/>
    <property type="match status" value="1"/>
</dbReference>
<keyword evidence="2 5" id="KW-0808">Transferase</keyword>
<gene>
    <name evidence="5" type="ORF">MTBBW1_2080003</name>
</gene>
<keyword evidence="6" id="KW-1185">Reference proteome</keyword>
<organism evidence="5 6">
    <name type="scientific">Desulfamplus magnetovallimortis</name>
    <dbReference type="NCBI Taxonomy" id="1246637"/>
    <lineage>
        <taxon>Bacteria</taxon>
        <taxon>Pseudomonadati</taxon>
        <taxon>Thermodesulfobacteriota</taxon>
        <taxon>Desulfobacteria</taxon>
        <taxon>Desulfobacterales</taxon>
        <taxon>Desulfobacteraceae</taxon>
        <taxon>Desulfamplus</taxon>
    </lineage>
</organism>
<reference evidence="5 6" key="1">
    <citation type="submission" date="2017-03" db="EMBL/GenBank/DDBJ databases">
        <authorList>
            <person name="Afonso C.L."/>
            <person name="Miller P.J."/>
            <person name="Scott M.A."/>
            <person name="Spackman E."/>
            <person name="Goraichik I."/>
            <person name="Dimitrov K.M."/>
            <person name="Suarez D.L."/>
            <person name="Swayne D.E."/>
        </authorList>
    </citation>
    <scope>NUCLEOTIDE SEQUENCE [LARGE SCALE GENOMIC DNA]</scope>
    <source>
        <strain evidence="5">PRJEB14757</strain>
    </source>
</reference>
<dbReference type="Proteomes" id="UP000191931">
    <property type="component" value="Unassembled WGS sequence"/>
</dbReference>
<dbReference type="AlphaFoldDB" id="A0A1W1HCC6"/>
<evidence type="ECO:0000256" key="1">
    <source>
        <dbReference type="ARBA" id="ARBA00022527"/>
    </source>
</evidence>
<dbReference type="SUPFAM" id="SSF52540">
    <property type="entry name" value="P-loop containing nucleoside triphosphate hydrolases"/>
    <property type="match status" value="1"/>
</dbReference>
<dbReference type="RefSeq" id="WP_087881823.1">
    <property type="nucleotide sequence ID" value="NZ_LT828557.1"/>
</dbReference>
<proteinExistence type="predicted"/>
<dbReference type="InterPro" id="IPR005177">
    <property type="entry name" value="Kinase-pyrophosphorylase"/>
</dbReference>
<dbReference type="EC" id="2.7.-.-" evidence="5"/>
<dbReference type="PANTHER" id="PTHR31756:SF3">
    <property type="entry name" value="PYRUVATE, PHOSPHATE DIKINASE REGULATORY PROTEIN 1, CHLOROPLASTIC"/>
    <property type="match status" value="1"/>
</dbReference>
<keyword evidence="1" id="KW-0723">Serine/threonine-protein kinase</keyword>
<dbReference type="GO" id="GO:0005524">
    <property type="term" value="F:ATP binding"/>
    <property type="evidence" value="ECO:0007669"/>
    <property type="project" value="InterPro"/>
</dbReference>
<dbReference type="InterPro" id="IPR027417">
    <property type="entry name" value="P-loop_NTPase"/>
</dbReference>
<dbReference type="Pfam" id="PF03618">
    <property type="entry name" value="Kinase-PPPase"/>
    <property type="match status" value="1"/>
</dbReference>
<evidence type="ECO:0000256" key="3">
    <source>
        <dbReference type="ARBA" id="ARBA00022741"/>
    </source>
</evidence>
<keyword evidence="4" id="KW-0418">Kinase</keyword>
<sequence>MKIMEKIVNENFHMIYIASCGEGINAYHLVQSALVQFPDNHITVVKVPHMRSESQVDDIMEKAQDTESLIVHTIVNRMLRKYISRKGVEKGIVTIDLMGPVLSKVEGFLDSHPIEKPGLYREIQNVDLDQVSAIEFALAHDDGVNPENLTEAEIILVGLSRAGKTPLAMYMAVLGWKTANVPLVIGVPMPDVIKRVDRRRIIALNINVDQLMAHRRLRQESLGTSDIYSYSSREEIEKEIHEARKYYISHGFSMIDVSNKPIETSAEEIIEMITRRFKSQAHKR</sequence>
<dbReference type="NCBIfam" id="NF003742">
    <property type="entry name" value="PRK05339.1"/>
    <property type="match status" value="1"/>
</dbReference>
<evidence type="ECO:0000313" key="6">
    <source>
        <dbReference type="Proteomes" id="UP000191931"/>
    </source>
</evidence>
<evidence type="ECO:0000256" key="4">
    <source>
        <dbReference type="ARBA" id="ARBA00022777"/>
    </source>
</evidence>
<dbReference type="STRING" id="1246637.MTBBW1_2080003"/>
<dbReference type="OrthoDB" id="9782201at2"/>
<name>A0A1W1HCC6_9BACT</name>
<protein>
    <submittedName>
        <fullName evidence="5">Putative enzyme</fullName>
        <ecNumber evidence="5">2.7.-.-</ecNumber>
    </submittedName>
</protein>
<dbReference type="EMBL" id="FWEV01000122">
    <property type="protein sequence ID" value="SLM30035.1"/>
    <property type="molecule type" value="Genomic_DNA"/>
</dbReference>
<accession>A0A1W1HCC6</accession>
<keyword evidence="3" id="KW-0547">Nucleotide-binding</keyword>
<evidence type="ECO:0000256" key="2">
    <source>
        <dbReference type="ARBA" id="ARBA00022679"/>
    </source>
</evidence>
<dbReference type="GO" id="GO:0004674">
    <property type="term" value="F:protein serine/threonine kinase activity"/>
    <property type="evidence" value="ECO:0007669"/>
    <property type="project" value="UniProtKB-KW"/>
</dbReference>
<evidence type="ECO:0000313" key="5">
    <source>
        <dbReference type="EMBL" id="SLM30035.1"/>
    </source>
</evidence>